<dbReference type="CDD" id="cd07377">
    <property type="entry name" value="WHTH_GntR"/>
    <property type="match status" value="1"/>
</dbReference>
<comment type="caution">
    <text evidence="5">The sequence shown here is derived from an EMBL/GenBank/DDBJ whole genome shotgun (WGS) entry which is preliminary data.</text>
</comment>
<keyword evidence="3" id="KW-0804">Transcription</keyword>
<dbReference type="Proteomes" id="UP000320876">
    <property type="component" value="Unassembled WGS sequence"/>
</dbReference>
<dbReference type="PANTHER" id="PTHR38445">
    <property type="entry name" value="HTH-TYPE TRANSCRIPTIONAL REPRESSOR YTRA"/>
    <property type="match status" value="1"/>
</dbReference>
<accession>A0A542DNX6</accession>
<evidence type="ECO:0000256" key="2">
    <source>
        <dbReference type="ARBA" id="ARBA00023125"/>
    </source>
</evidence>
<protein>
    <submittedName>
        <fullName evidence="5">GntR family transcriptional regulator</fullName>
    </submittedName>
</protein>
<dbReference type="InterPro" id="IPR000524">
    <property type="entry name" value="Tscrpt_reg_HTH_GntR"/>
</dbReference>
<organism evidence="5 6">
    <name type="scientific">Amycolatopsis cihanbeyliensis</name>
    <dbReference type="NCBI Taxonomy" id="1128664"/>
    <lineage>
        <taxon>Bacteria</taxon>
        <taxon>Bacillati</taxon>
        <taxon>Actinomycetota</taxon>
        <taxon>Actinomycetes</taxon>
        <taxon>Pseudonocardiales</taxon>
        <taxon>Pseudonocardiaceae</taxon>
        <taxon>Amycolatopsis</taxon>
    </lineage>
</organism>
<dbReference type="SUPFAM" id="SSF46785">
    <property type="entry name" value="Winged helix' DNA-binding domain"/>
    <property type="match status" value="1"/>
</dbReference>
<proteinExistence type="predicted"/>
<dbReference type="InterPro" id="IPR036390">
    <property type="entry name" value="WH_DNA-bd_sf"/>
</dbReference>
<evidence type="ECO:0000256" key="1">
    <source>
        <dbReference type="ARBA" id="ARBA00023015"/>
    </source>
</evidence>
<dbReference type="EMBL" id="VFML01000001">
    <property type="protein sequence ID" value="TQJ04802.1"/>
    <property type="molecule type" value="Genomic_DNA"/>
</dbReference>
<dbReference type="SMART" id="SM00345">
    <property type="entry name" value="HTH_GNTR"/>
    <property type="match status" value="1"/>
</dbReference>
<keyword evidence="1" id="KW-0805">Transcription regulation</keyword>
<dbReference type="GO" id="GO:0003700">
    <property type="term" value="F:DNA-binding transcription factor activity"/>
    <property type="evidence" value="ECO:0007669"/>
    <property type="project" value="InterPro"/>
</dbReference>
<name>A0A542DNX6_AMYCI</name>
<keyword evidence="6" id="KW-1185">Reference proteome</keyword>
<feature type="domain" description="HTH gntR-type" evidence="4">
    <location>
        <begin position="11"/>
        <end position="79"/>
    </location>
</feature>
<dbReference type="PANTHER" id="PTHR38445:SF9">
    <property type="entry name" value="HTH-TYPE TRANSCRIPTIONAL REPRESSOR YTRA"/>
    <property type="match status" value="1"/>
</dbReference>
<dbReference type="RefSeq" id="WP_142000438.1">
    <property type="nucleotide sequence ID" value="NZ_VFML01000001.1"/>
</dbReference>
<evidence type="ECO:0000259" key="4">
    <source>
        <dbReference type="PROSITE" id="PS50949"/>
    </source>
</evidence>
<dbReference type="PROSITE" id="PS50949">
    <property type="entry name" value="HTH_GNTR"/>
    <property type="match status" value="1"/>
</dbReference>
<dbReference type="OrthoDB" id="4307011at2"/>
<dbReference type="AlphaFoldDB" id="A0A542DNX6"/>
<reference evidence="5 6" key="1">
    <citation type="submission" date="2019-06" db="EMBL/GenBank/DDBJ databases">
        <title>Sequencing the genomes of 1000 actinobacteria strains.</title>
        <authorList>
            <person name="Klenk H.-P."/>
        </authorList>
    </citation>
    <scope>NUCLEOTIDE SEQUENCE [LARGE SCALE GENOMIC DNA]</scope>
    <source>
        <strain evidence="5 6">DSM 45679</strain>
    </source>
</reference>
<keyword evidence="2" id="KW-0238">DNA-binding</keyword>
<dbReference type="InterPro" id="IPR036388">
    <property type="entry name" value="WH-like_DNA-bd_sf"/>
</dbReference>
<dbReference type="Gene3D" id="1.10.10.10">
    <property type="entry name" value="Winged helix-like DNA-binding domain superfamily/Winged helix DNA-binding domain"/>
    <property type="match status" value="1"/>
</dbReference>
<gene>
    <name evidence="5" type="ORF">FB471_4611</name>
</gene>
<evidence type="ECO:0000313" key="5">
    <source>
        <dbReference type="EMBL" id="TQJ04802.1"/>
    </source>
</evidence>
<evidence type="ECO:0000313" key="6">
    <source>
        <dbReference type="Proteomes" id="UP000320876"/>
    </source>
</evidence>
<dbReference type="GO" id="GO:0003677">
    <property type="term" value="F:DNA binding"/>
    <property type="evidence" value="ECO:0007669"/>
    <property type="project" value="UniProtKB-KW"/>
</dbReference>
<sequence>MIVRLDGDSPVPPFEQVRAELARQINEGTLPVGTKLPTVRALAADLGIAPNTIARAYRELEEAGLIETRGRAGSFVGAAGQHSRARARQAALAYAETVHRLGLDRDEALAIVAAAIRGQ</sequence>
<evidence type="ECO:0000256" key="3">
    <source>
        <dbReference type="ARBA" id="ARBA00023163"/>
    </source>
</evidence>
<dbReference type="Pfam" id="PF00392">
    <property type="entry name" value="GntR"/>
    <property type="match status" value="1"/>
</dbReference>